<sequence>MEEILELEGRTLNKMNKLLNNFEVGKTMNNKELVKHLVNNTIENEFYRLEDDITDLKKVEDYLNLSEKYIELEENLYKILPKEYHSLIEELTGALNLMLGVEKRYMFKQGVIKGLTDLNYLEEVGQMIMFI</sequence>
<evidence type="ECO:0000313" key="2">
    <source>
        <dbReference type="Proteomes" id="UP000472521"/>
    </source>
</evidence>
<reference evidence="1 2" key="1">
    <citation type="submission" date="2019-04" db="EMBL/GenBank/DDBJ databases">
        <title>Genome sequencing of Clostridium botulinum Groups I-IV and Clostridium butyricum.</title>
        <authorList>
            <person name="Brunt J."/>
            <person name="Van Vliet A.H.M."/>
            <person name="Stringer S.C."/>
            <person name="Carter A.T."/>
            <person name="Peck M.W."/>
        </authorList>
    </citation>
    <scope>NUCLEOTIDE SEQUENCE [LARGE SCALE GENOMIC DNA]</scope>
    <source>
        <strain evidence="1 2">IFR 18/054</strain>
    </source>
</reference>
<accession>A0A6B4KAJ9</accession>
<dbReference type="EMBL" id="SWND01000017">
    <property type="protein sequence ID" value="NFF03621.1"/>
    <property type="molecule type" value="Genomic_DNA"/>
</dbReference>
<proteinExistence type="predicted"/>
<dbReference type="AlphaFoldDB" id="A0A6B4KAJ9"/>
<gene>
    <name evidence="1" type="ORF">FCV25_18150</name>
</gene>
<evidence type="ECO:0000313" key="1">
    <source>
        <dbReference type="EMBL" id="NFF03621.1"/>
    </source>
</evidence>
<organism evidence="1 2">
    <name type="scientific">Clostridium botulinum</name>
    <dbReference type="NCBI Taxonomy" id="1491"/>
    <lineage>
        <taxon>Bacteria</taxon>
        <taxon>Bacillati</taxon>
        <taxon>Bacillota</taxon>
        <taxon>Clostridia</taxon>
        <taxon>Eubacteriales</taxon>
        <taxon>Clostridiaceae</taxon>
        <taxon>Clostridium</taxon>
    </lineage>
</organism>
<dbReference type="Proteomes" id="UP000472521">
    <property type="component" value="Unassembled WGS sequence"/>
</dbReference>
<comment type="caution">
    <text evidence="1">The sequence shown here is derived from an EMBL/GenBank/DDBJ whole genome shotgun (WGS) entry which is preliminary data.</text>
</comment>
<name>A0A6B4KAJ9_CLOBO</name>
<protein>
    <submittedName>
        <fullName evidence="1">Uncharacterized protein</fullName>
    </submittedName>
</protein>